<evidence type="ECO:0000313" key="1">
    <source>
        <dbReference type="EMBL" id="PSR93879.1"/>
    </source>
</evidence>
<accession>A0A2R6PN48</accession>
<protein>
    <submittedName>
        <fullName evidence="1">Uncharacterized protein</fullName>
    </submittedName>
</protein>
<reference evidence="1 2" key="1">
    <citation type="submission" date="2018-02" db="EMBL/GenBank/DDBJ databases">
        <title>Genome sequence of the basidiomycete white-rot fungus Phlebia centrifuga.</title>
        <authorList>
            <person name="Granchi Z."/>
            <person name="Peng M."/>
            <person name="de Vries R.P."/>
            <person name="Hilden K."/>
            <person name="Makela M.R."/>
            <person name="Grigoriev I."/>
            <person name="Riley R."/>
        </authorList>
    </citation>
    <scope>NUCLEOTIDE SEQUENCE [LARGE SCALE GENOMIC DNA]</scope>
    <source>
        <strain evidence="1 2">FBCC195</strain>
    </source>
</reference>
<keyword evidence="2" id="KW-1185">Reference proteome</keyword>
<comment type="caution">
    <text evidence="1">The sequence shown here is derived from an EMBL/GenBank/DDBJ whole genome shotgun (WGS) entry which is preliminary data.</text>
</comment>
<proteinExistence type="predicted"/>
<organism evidence="1 2">
    <name type="scientific">Hermanssonia centrifuga</name>
    <dbReference type="NCBI Taxonomy" id="98765"/>
    <lineage>
        <taxon>Eukaryota</taxon>
        <taxon>Fungi</taxon>
        <taxon>Dikarya</taxon>
        <taxon>Basidiomycota</taxon>
        <taxon>Agaricomycotina</taxon>
        <taxon>Agaricomycetes</taxon>
        <taxon>Polyporales</taxon>
        <taxon>Meruliaceae</taxon>
        <taxon>Hermanssonia</taxon>
    </lineage>
</organism>
<dbReference type="Proteomes" id="UP000186601">
    <property type="component" value="Unassembled WGS sequence"/>
</dbReference>
<name>A0A2R6PN48_9APHY</name>
<dbReference type="EMBL" id="MLYV02000467">
    <property type="protein sequence ID" value="PSR93879.1"/>
    <property type="molecule type" value="Genomic_DNA"/>
</dbReference>
<gene>
    <name evidence="1" type="ORF">PHLCEN_2v4597</name>
</gene>
<dbReference type="AlphaFoldDB" id="A0A2R6PN48"/>
<evidence type="ECO:0000313" key="2">
    <source>
        <dbReference type="Proteomes" id="UP000186601"/>
    </source>
</evidence>
<sequence length="54" mass="6197">MSQAGKLARNADRKPWAGYMLEMYYRGQKPPALGTYSVDRIEQLAREKPKDRPG</sequence>